<dbReference type="AlphaFoldDB" id="A0ABD2BPY5"/>
<name>A0ABD2BPY5_VESMC</name>
<evidence type="ECO:0000313" key="1">
    <source>
        <dbReference type="EMBL" id="KAL2734745.1"/>
    </source>
</evidence>
<evidence type="ECO:0000313" key="2">
    <source>
        <dbReference type="Proteomes" id="UP001607303"/>
    </source>
</evidence>
<keyword evidence="2" id="KW-1185">Reference proteome</keyword>
<protein>
    <submittedName>
        <fullName evidence="1">Uncharacterized protein</fullName>
    </submittedName>
</protein>
<accession>A0ABD2BPY5</accession>
<reference evidence="1 2" key="1">
    <citation type="journal article" date="2024" name="Ann. Entomol. Soc. Am.">
        <title>Genomic analyses of the southern and eastern yellowjacket wasps (Hymenoptera: Vespidae) reveal evolutionary signatures of social life.</title>
        <authorList>
            <person name="Catto M.A."/>
            <person name="Caine P.B."/>
            <person name="Orr S.E."/>
            <person name="Hunt B.G."/>
            <person name="Goodisman M.A.D."/>
        </authorList>
    </citation>
    <scope>NUCLEOTIDE SEQUENCE [LARGE SCALE GENOMIC DNA]</scope>
    <source>
        <strain evidence="1">232</strain>
        <tissue evidence="1">Head and thorax</tissue>
    </source>
</reference>
<organism evidence="1 2">
    <name type="scientific">Vespula maculifrons</name>
    <name type="common">Eastern yellow jacket</name>
    <name type="synonym">Wasp</name>
    <dbReference type="NCBI Taxonomy" id="7453"/>
    <lineage>
        <taxon>Eukaryota</taxon>
        <taxon>Metazoa</taxon>
        <taxon>Ecdysozoa</taxon>
        <taxon>Arthropoda</taxon>
        <taxon>Hexapoda</taxon>
        <taxon>Insecta</taxon>
        <taxon>Pterygota</taxon>
        <taxon>Neoptera</taxon>
        <taxon>Endopterygota</taxon>
        <taxon>Hymenoptera</taxon>
        <taxon>Apocrita</taxon>
        <taxon>Aculeata</taxon>
        <taxon>Vespoidea</taxon>
        <taxon>Vespidae</taxon>
        <taxon>Vespinae</taxon>
        <taxon>Vespula</taxon>
    </lineage>
</organism>
<proteinExistence type="predicted"/>
<dbReference type="EMBL" id="JAYRBN010000071">
    <property type="protein sequence ID" value="KAL2734745.1"/>
    <property type="molecule type" value="Genomic_DNA"/>
</dbReference>
<sequence length="61" mass="7249">MTDGANPKHYLERVNKKFLFNLNIDNLTLIQKSSYEFIGKLLIEKSLRTGHSMKRIYLLRH</sequence>
<dbReference type="Proteomes" id="UP001607303">
    <property type="component" value="Unassembled WGS sequence"/>
</dbReference>
<gene>
    <name evidence="1" type="ORF">V1477_013922</name>
</gene>
<comment type="caution">
    <text evidence="1">The sequence shown here is derived from an EMBL/GenBank/DDBJ whole genome shotgun (WGS) entry which is preliminary data.</text>
</comment>